<dbReference type="Proteomes" id="UP001108240">
    <property type="component" value="Unplaced"/>
</dbReference>
<comment type="catalytic activity">
    <reaction evidence="16">
        <text>GTP + H2O = GDP + phosphate + H(+)</text>
        <dbReference type="Rhea" id="RHEA:19669"/>
        <dbReference type="ChEBI" id="CHEBI:15377"/>
        <dbReference type="ChEBI" id="CHEBI:15378"/>
        <dbReference type="ChEBI" id="CHEBI:37565"/>
        <dbReference type="ChEBI" id="CHEBI:43474"/>
        <dbReference type="ChEBI" id="CHEBI:58189"/>
        <dbReference type="EC" id="3.6.5.2"/>
    </reaction>
    <physiologicalReaction direction="left-to-right" evidence="16">
        <dbReference type="Rhea" id="RHEA:19670"/>
    </physiologicalReaction>
</comment>
<evidence type="ECO:0000256" key="14">
    <source>
        <dbReference type="ARBA" id="ARBA00023289"/>
    </source>
</evidence>
<keyword evidence="7" id="KW-0479">Metal-binding</keyword>
<keyword evidence="13" id="KW-0449">Lipoprotein</keyword>
<keyword evidence="21" id="KW-1185">Reference proteome</keyword>
<evidence type="ECO:0000256" key="3">
    <source>
        <dbReference type="ARBA" id="ARBA00006270"/>
    </source>
</evidence>
<dbReference type="GO" id="GO:0005886">
    <property type="term" value="C:plasma membrane"/>
    <property type="evidence" value="ECO:0007669"/>
    <property type="project" value="UniProtKB-SubCell"/>
</dbReference>
<dbReference type="GO" id="GO:0046872">
    <property type="term" value="F:metal ion binding"/>
    <property type="evidence" value="ECO:0007669"/>
    <property type="project" value="UniProtKB-KW"/>
</dbReference>
<reference evidence="20" key="1">
    <citation type="submission" date="2025-08" db="UniProtKB">
        <authorList>
            <consortium name="Ensembl"/>
        </authorList>
    </citation>
    <scope>IDENTIFICATION</scope>
</reference>
<dbReference type="AlphaFoldDB" id="A0A8C1BLX9"/>
<dbReference type="SUPFAM" id="SSF52540">
    <property type="entry name" value="P-loop containing nucleoside triphosphate hydrolases"/>
    <property type="match status" value="1"/>
</dbReference>
<evidence type="ECO:0000256" key="18">
    <source>
        <dbReference type="SAM" id="MobiDB-lite"/>
    </source>
</evidence>
<evidence type="ECO:0000256" key="5">
    <source>
        <dbReference type="ARBA" id="ARBA00022475"/>
    </source>
</evidence>
<organism evidence="20 21">
    <name type="scientific">Cyprinus carpio carpio</name>
    <dbReference type="NCBI Taxonomy" id="630221"/>
    <lineage>
        <taxon>Eukaryota</taxon>
        <taxon>Metazoa</taxon>
        <taxon>Chordata</taxon>
        <taxon>Craniata</taxon>
        <taxon>Vertebrata</taxon>
        <taxon>Euteleostomi</taxon>
        <taxon>Actinopterygii</taxon>
        <taxon>Neopterygii</taxon>
        <taxon>Teleostei</taxon>
        <taxon>Ostariophysi</taxon>
        <taxon>Cypriniformes</taxon>
        <taxon>Cyprinidae</taxon>
        <taxon>Cyprininae</taxon>
        <taxon>Cyprinus</taxon>
    </lineage>
</organism>
<evidence type="ECO:0000256" key="10">
    <source>
        <dbReference type="ARBA" id="ARBA00022842"/>
    </source>
</evidence>
<dbReference type="PROSITE" id="PS51421">
    <property type="entry name" value="RAS"/>
    <property type="match status" value="1"/>
</dbReference>
<dbReference type="GO" id="GO:0005525">
    <property type="term" value="F:GTP binding"/>
    <property type="evidence" value="ECO:0007669"/>
    <property type="project" value="UniProtKB-KW"/>
</dbReference>
<dbReference type="InterPro" id="IPR025259">
    <property type="entry name" value="CCDC34/181"/>
</dbReference>
<evidence type="ECO:0000259" key="19">
    <source>
        <dbReference type="Pfam" id="PF13904"/>
    </source>
</evidence>
<keyword evidence="9" id="KW-0378">Hydrolase</keyword>
<dbReference type="Pfam" id="PF00071">
    <property type="entry name" value="Ras"/>
    <property type="match status" value="1"/>
</dbReference>
<evidence type="ECO:0000256" key="9">
    <source>
        <dbReference type="ARBA" id="ARBA00022801"/>
    </source>
</evidence>
<dbReference type="GeneTree" id="ENSGT00940000156717"/>
<feature type="domain" description="Coiled-coil" evidence="19">
    <location>
        <begin position="105"/>
        <end position="259"/>
    </location>
</feature>
<dbReference type="FunFam" id="3.40.50.300:FF:000887">
    <property type="entry name" value="Ras-related protein Rab-19"/>
    <property type="match status" value="1"/>
</dbReference>
<keyword evidence="12" id="KW-0472">Membrane</keyword>
<feature type="compositionally biased region" description="Low complexity" evidence="18">
    <location>
        <begin position="1"/>
        <end position="20"/>
    </location>
</feature>
<feature type="region of interest" description="Disordered" evidence="18">
    <location>
        <begin position="211"/>
        <end position="232"/>
    </location>
</feature>
<dbReference type="InterPro" id="IPR027417">
    <property type="entry name" value="P-loop_NTPase"/>
</dbReference>
<comment type="function">
    <text evidence="17">The small GTPases Rab are key regulators of intracellular membrane trafficking, from the formation of transport vesicles to their fusion with membranes. Rabs cycle between an inactive GDP-bound form and an active GTP-bound form that is able to recruit to membranes different set of downstream effectors directly responsible for vesicle formation, movement, tethering and fusion.</text>
</comment>
<keyword evidence="11" id="KW-0342">GTP-binding</keyword>
<dbReference type="PROSITE" id="PS51419">
    <property type="entry name" value="RAB"/>
    <property type="match status" value="1"/>
</dbReference>
<keyword evidence="5" id="KW-1003">Cell membrane</keyword>
<keyword evidence="10" id="KW-0460">Magnesium</keyword>
<dbReference type="Gene3D" id="3.40.50.300">
    <property type="entry name" value="P-loop containing nucleotide triphosphate hydrolases"/>
    <property type="match status" value="1"/>
</dbReference>
<evidence type="ECO:0000256" key="8">
    <source>
        <dbReference type="ARBA" id="ARBA00022741"/>
    </source>
</evidence>
<dbReference type="SMART" id="SM00175">
    <property type="entry name" value="RAB"/>
    <property type="match status" value="1"/>
</dbReference>
<evidence type="ECO:0000256" key="4">
    <source>
        <dbReference type="ARBA" id="ARBA00011984"/>
    </source>
</evidence>
<keyword evidence="14" id="KW-0636">Prenylation</keyword>
<dbReference type="PRINTS" id="PR00449">
    <property type="entry name" value="RASTRNSFRMNG"/>
</dbReference>
<dbReference type="InterPro" id="IPR005225">
    <property type="entry name" value="Small_GTP-bd"/>
</dbReference>
<protein>
    <recommendedName>
        <fullName evidence="15">Ras-related protein Rab-19</fullName>
        <ecNumber evidence="4">3.6.5.2</ecNumber>
    </recommendedName>
</protein>
<evidence type="ECO:0000256" key="16">
    <source>
        <dbReference type="ARBA" id="ARBA00047660"/>
    </source>
</evidence>
<evidence type="ECO:0000313" key="20">
    <source>
        <dbReference type="Ensembl" id="ENSCCRP00000034987.2"/>
    </source>
</evidence>
<feature type="region of interest" description="Disordered" evidence="18">
    <location>
        <begin position="1"/>
        <end position="95"/>
    </location>
</feature>
<accession>A0A8C1BLX9</accession>
<dbReference type="PANTHER" id="PTHR47979">
    <property type="entry name" value="DRAB11-RELATED"/>
    <property type="match status" value="1"/>
</dbReference>
<reference evidence="20" key="2">
    <citation type="submission" date="2025-09" db="UniProtKB">
        <authorList>
            <consortium name="Ensembl"/>
        </authorList>
    </citation>
    <scope>IDENTIFICATION</scope>
</reference>
<keyword evidence="8" id="KW-0547">Nucleotide-binding</keyword>
<dbReference type="Ensembl" id="ENSCCRT00000037902.2">
    <property type="protein sequence ID" value="ENSCCRP00000034987.2"/>
    <property type="gene ID" value="ENSCCRG00000018763.2"/>
</dbReference>
<feature type="compositionally biased region" description="Low complexity" evidence="18">
    <location>
        <begin position="32"/>
        <end position="47"/>
    </location>
</feature>
<dbReference type="NCBIfam" id="TIGR00231">
    <property type="entry name" value="small_GTP"/>
    <property type="match status" value="1"/>
</dbReference>
<feature type="compositionally biased region" description="Basic and acidic residues" evidence="18">
    <location>
        <begin position="86"/>
        <end position="95"/>
    </location>
</feature>
<comment type="cofactor">
    <cofactor evidence="1">
        <name>Mg(2+)</name>
        <dbReference type="ChEBI" id="CHEBI:18420"/>
    </cofactor>
</comment>
<evidence type="ECO:0000256" key="15">
    <source>
        <dbReference type="ARBA" id="ARBA00039499"/>
    </source>
</evidence>
<evidence type="ECO:0000256" key="11">
    <source>
        <dbReference type="ARBA" id="ARBA00023134"/>
    </source>
</evidence>
<evidence type="ECO:0000256" key="6">
    <source>
        <dbReference type="ARBA" id="ARBA00022481"/>
    </source>
</evidence>
<evidence type="ECO:0000256" key="13">
    <source>
        <dbReference type="ARBA" id="ARBA00023288"/>
    </source>
</evidence>
<dbReference type="Pfam" id="PF13904">
    <property type="entry name" value="CCDC34"/>
    <property type="match status" value="1"/>
</dbReference>
<evidence type="ECO:0000256" key="2">
    <source>
        <dbReference type="ARBA" id="ARBA00004342"/>
    </source>
</evidence>
<dbReference type="SMART" id="SM00176">
    <property type="entry name" value="RAN"/>
    <property type="match status" value="1"/>
</dbReference>
<dbReference type="InterPro" id="IPR050209">
    <property type="entry name" value="Rab_GTPases_membrane_traffic"/>
</dbReference>
<evidence type="ECO:0000313" key="21">
    <source>
        <dbReference type="Proteomes" id="UP001108240"/>
    </source>
</evidence>
<keyword evidence="6" id="KW-0488">Methylation</keyword>
<dbReference type="GO" id="GO:0003925">
    <property type="term" value="F:G protein activity"/>
    <property type="evidence" value="ECO:0007669"/>
    <property type="project" value="UniProtKB-EC"/>
</dbReference>
<comment type="subcellular location">
    <subcellularLocation>
        <location evidence="2">Cell membrane</location>
        <topology evidence="2">Lipid-anchor</topology>
        <orientation evidence="2">Cytoplasmic side</orientation>
    </subcellularLocation>
</comment>
<proteinExistence type="inferred from homology"/>
<dbReference type="SMART" id="SM00174">
    <property type="entry name" value="RHO"/>
    <property type="match status" value="1"/>
</dbReference>
<evidence type="ECO:0000256" key="7">
    <source>
        <dbReference type="ARBA" id="ARBA00022723"/>
    </source>
</evidence>
<name>A0A8C1BLX9_CYPCA</name>
<dbReference type="InterPro" id="IPR001806">
    <property type="entry name" value="Small_GTPase"/>
</dbReference>
<comment type="similarity">
    <text evidence="3">Belongs to the small GTPase superfamily. Rab family.</text>
</comment>
<dbReference type="EC" id="3.6.5.2" evidence="4"/>
<evidence type="ECO:0000256" key="12">
    <source>
        <dbReference type="ARBA" id="ARBA00023136"/>
    </source>
</evidence>
<dbReference type="SMART" id="SM00173">
    <property type="entry name" value="RAS"/>
    <property type="match status" value="1"/>
</dbReference>
<evidence type="ECO:0000256" key="1">
    <source>
        <dbReference type="ARBA" id="ARBA00001946"/>
    </source>
</evidence>
<sequence length="517" mass="59062">MMSTFPSSSSKSLTSTPLKSRPGGPSSVLQRSGSLESSGDSTSSLLSPIYHDSFELSEEEPESDQPQPVHNITATFSEDVAPGSPYRDEVDTTGLEDRSSNVQLKLSAWEQWIVEKAKEERIRKQQKAMEELTLREKQKEEEKEQHKKKVVNDCKIQGWLQIKREQEKKERMTKEFQKSKEQLQEEKKRAEIEKKAQEKYKEWLRKKKQEEMERKLKEKEEEARREAEERERKEKAEESFKEWLEGLKTKGKLSRQSSASSADCNIYKQTAVAAGGQATGRLASRRSLQKRPVFRELIADMSTGLDDEDRCNFLFKIILIGDSNVGKTCVIHSFTSGLFRDSQHNTIGVDFTVRTIDIDGKRVKMQVWDTAGQERFRTITQSYYRSAHGAMIVYDLTRRPTFESLPHWIQGVEQYGAANVVFVLIGNKCDLEAQRQVLFEDACTLAERTGALAALETSAKQHHNIEEAFELMARELIVRHGGIVHPDSQSDSPTVLLHSDSHPVHEGEHLEKRACDC</sequence>
<feature type="region of interest" description="Disordered" evidence="18">
    <location>
        <begin position="167"/>
        <end position="186"/>
    </location>
</feature>
<evidence type="ECO:0000256" key="17">
    <source>
        <dbReference type="ARBA" id="ARBA00057434"/>
    </source>
</evidence>